<evidence type="ECO:0000313" key="1">
    <source>
        <dbReference type="EMBL" id="OLL23174.1"/>
    </source>
</evidence>
<organism evidence="1 2">
    <name type="scientific">Neolecta irregularis (strain DAH-3)</name>
    <dbReference type="NCBI Taxonomy" id="1198029"/>
    <lineage>
        <taxon>Eukaryota</taxon>
        <taxon>Fungi</taxon>
        <taxon>Dikarya</taxon>
        <taxon>Ascomycota</taxon>
        <taxon>Taphrinomycotina</taxon>
        <taxon>Neolectales</taxon>
        <taxon>Neolectaceae</taxon>
        <taxon>Neolecta</taxon>
    </lineage>
</organism>
<sequence>MLTPFILLLGIVAASPVLTPLRVTRENQNSQIPQRPQRTSLEVVPTAYLDYSSDDELIQMTQDPEVTPTVALAYFPRNNDAMWEDEEDTRAWAKEMELKKIRDWIANAPSWLDGFWSANLDDDVEFQKAKPVLASLWNAIQQFDLPSNYHLMDYDHNRNDCNLVQLVVGSLKVVGIRVFYYDVHVLLTKFVLVGRHFNGGNFDLDLLEHCFAYTMATRTVQPSMDSSSQSSYNSDDSDNSDDLAKFADEELDIVGKAMEDWQQSSNSNLSHPERLMSGIIKLWRMMASLNLDAEHNSPEEFSDEYYKLLRRFMHCGKQIGFTVNDNVADSFFKRYVDATNQMDSMDVNLEYFARFLFKELEYWRPFLESLKDHETDESSIESLEEHEKDESGM</sequence>
<reference evidence="1 2" key="1">
    <citation type="submission" date="2016-04" db="EMBL/GenBank/DDBJ databases">
        <title>Evolutionary innovation and constraint leading to complex multicellularity in the Ascomycota.</title>
        <authorList>
            <person name="Cisse O."/>
            <person name="Nguyen A."/>
            <person name="Hewitt D.A."/>
            <person name="Jedd G."/>
            <person name="Stajich J.E."/>
        </authorList>
    </citation>
    <scope>NUCLEOTIDE SEQUENCE [LARGE SCALE GENOMIC DNA]</scope>
    <source>
        <strain evidence="1 2">DAH-3</strain>
    </source>
</reference>
<dbReference type="EMBL" id="LXFE01002198">
    <property type="protein sequence ID" value="OLL23174.1"/>
    <property type="molecule type" value="Genomic_DNA"/>
</dbReference>
<comment type="caution">
    <text evidence="1">The sequence shown here is derived from an EMBL/GenBank/DDBJ whole genome shotgun (WGS) entry which is preliminary data.</text>
</comment>
<evidence type="ECO:0000313" key="2">
    <source>
        <dbReference type="Proteomes" id="UP000186594"/>
    </source>
</evidence>
<keyword evidence="2" id="KW-1185">Reference proteome</keyword>
<accession>A0A1U7LKJ4</accession>
<dbReference type="Proteomes" id="UP000186594">
    <property type="component" value="Unassembled WGS sequence"/>
</dbReference>
<dbReference type="AlphaFoldDB" id="A0A1U7LKJ4"/>
<name>A0A1U7LKJ4_NEOID</name>
<protein>
    <submittedName>
        <fullName evidence="1">Uncharacterized protein</fullName>
    </submittedName>
</protein>
<gene>
    <name evidence="1" type="ORF">NEOLI_005308</name>
</gene>
<proteinExistence type="predicted"/>